<dbReference type="Proteomes" id="UP000587002">
    <property type="component" value="Unassembled WGS sequence"/>
</dbReference>
<comment type="caution">
    <text evidence="1">The sequence shown here is derived from an EMBL/GenBank/DDBJ whole genome shotgun (WGS) entry which is preliminary data.</text>
</comment>
<dbReference type="GO" id="GO:0016301">
    <property type="term" value="F:kinase activity"/>
    <property type="evidence" value="ECO:0007669"/>
    <property type="project" value="UniProtKB-KW"/>
</dbReference>
<dbReference type="SUPFAM" id="SSF52540">
    <property type="entry name" value="P-loop containing nucleoside triphosphate hydrolases"/>
    <property type="match status" value="1"/>
</dbReference>
<accession>A0A853ATK4</accession>
<dbReference type="Pfam" id="PF13671">
    <property type="entry name" value="AAA_33"/>
    <property type="match status" value="1"/>
</dbReference>
<protein>
    <submittedName>
        <fullName evidence="1">Putative kinase</fullName>
    </submittedName>
</protein>
<evidence type="ECO:0000313" key="2">
    <source>
        <dbReference type="Proteomes" id="UP000587002"/>
    </source>
</evidence>
<gene>
    <name evidence="1" type="ORF">HNR68_004607</name>
</gene>
<dbReference type="Gene3D" id="3.40.50.300">
    <property type="entry name" value="P-loop containing nucleotide triphosphate hydrolases"/>
    <property type="match status" value="1"/>
</dbReference>
<evidence type="ECO:0000313" key="1">
    <source>
        <dbReference type="EMBL" id="NYI85977.1"/>
    </source>
</evidence>
<dbReference type="EMBL" id="JACCFJ010000001">
    <property type="protein sequence ID" value="NYI85977.1"/>
    <property type="molecule type" value="Genomic_DNA"/>
</dbReference>
<keyword evidence="1" id="KW-0418">Kinase</keyword>
<name>A0A853ATK4_9PSEU</name>
<organism evidence="1 2">
    <name type="scientific">Saccharopolyspora hordei</name>
    <dbReference type="NCBI Taxonomy" id="1838"/>
    <lineage>
        <taxon>Bacteria</taxon>
        <taxon>Bacillati</taxon>
        <taxon>Actinomycetota</taxon>
        <taxon>Actinomycetes</taxon>
        <taxon>Pseudonocardiales</taxon>
        <taxon>Pseudonocardiaceae</taxon>
        <taxon>Saccharopolyspora</taxon>
    </lineage>
</organism>
<keyword evidence="2" id="KW-1185">Reference proteome</keyword>
<reference evidence="1 2" key="1">
    <citation type="submission" date="2020-07" db="EMBL/GenBank/DDBJ databases">
        <title>Sequencing the genomes of 1000 actinobacteria strains.</title>
        <authorList>
            <person name="Klenk H.-P."/>
        </authorList>
    </citation>
    <scope>NUCLEOTIDE SEQUENCE [LARGE SCALE GENOMIC DNA]</scope>
    <source>
        <strain evidence="1 2">DSM 44065</strain>
    </source>
</reference>
<dbReference type="InterPro" id="IPR027417">
    <property type="entry name" value="P-loop_NTPase"/>
</dbReference>
<proteinExistence type="predicted"/>
<keyword evidence="1" id="KW-0808">Transferase</keyword>
<sequence>MARLLHLNGPPGIGKSTLARRYADDHPGVLDLDIDQLRPLVGGWRDRFAETGAIVRPLAVSMAGTHLRAGRDVVLPQFLGRLREIERFEAVARDSGAEFREVVLMDTRDRCLERFARRDDDLPWVRQIRRHVAEQGGDAHLAAVYDALVDVVRRRPTATVLTSEADAVERTYQDLLAVL</sequence>
<dbReference type="RefSeq" id="WP_179723810.1">
    <property type="nucleotide sequence ID" value="NZ_BAABFH010000001.1"/>
</dbReference>
<dbReference type="AlphaFoldDB" id="A0A853ATK4"/>